<dbReference type="Gene3D" id="2.60.40.1180">
    <property type="entry name" value="Golgi alpha-mannosidase II"/>
    <property type="match status" value="1"/>
</dbReference>
<dbReference type="InterPro" id="IPR044143">
    <property type="entry name" value="GlgB_N_E_set_prok"/>
</dbReference>
<dbReference type="InterPro" id="IPR037439">
    <property type="entry name" value="Branching_enzy"/>
</dbReference>
<evidence type="ECO:0000256" key="6">
    <source>
        <dbReference type="ARBA" id="ARBA00022676"/>
    </source>
</evidence>
<dbReference type="FunFam" id="3.20.20.80:FF:000003">
    <property type="entry name" value="1,4-alpha-glucan branching enzyme GlgB"/>
    <property type="match status" value="1"/>
</dbReference>
<dbReference type="NCBIfam" id="TIGR01515">
    <property type="entry name" value="branching_enzym"/>
    <property type="match status" value="1"/>
</dbReference>
<evidence type="ECO:0000313" key="14">
    <source>
        <dbReference type="Proteomes" id="UP000064201"/>
    </source>
</evidence>
<evidence type="ECO:0000256" key="5">
    <source>
        <dbReference type="ARBA" id="ARBA00022600"/>
    </source>
</evidence>
<name>A0A0G3G5Q1_9GAMM</name>
<dbReference type="PANTHER" id="PTHR43651:SF3">
    <property type="entry name" value="1,4-ALPHA-GLUCAN-BRANCHING ENZYME"/>
    <property type="match status" value="1"/>
</dbReference>
<dbReference type="InterPro" id="IPR014756">
    <property type="entry name" value="Ig_E-set"/>
</dbReference>
<evidence type="ECO:0000259" key="12">
    <source>
        <dbReference type="SMART" id="SM00642"/>
    </source>
</evidence>
<evidence type="ECO:0000256" key="7">
    <source>
        <dbReference type="ARBA" id="ARBA00022679"/>
    </source>
</evidence>
<keyword evidence="5 10" id="KW-0321">Glycogen metabolism</keyword>
<dbReference type="CDD" id="cd11322">
    <property type="entry name" value="AmyAc_Glg_BE"/>
    <property type="match status" value="1"/>
</dbReference>
<evidence type="ECO:0000256" key="2">
    <source>
        <dbReference type="ARBA" id="ARBA00002953"/>
    </source>
</evidence>
<dbReference type="SUPFAM" id="SSF81296">
    <property type="entry name" value="E set domains"/>
    <property type="match status" value="1"/>
</dbReference>
<dbReference type="GO" id="GO:0003844">
    <property type="term" value="F:1,4-alpha-glucan branching enzyme activity"/>
    <property type="evidence" value="ECO:0007669"/>
    <property type="project" value="UniProtKB-UniRule"/>
</dbReference>
<organism evidence="13 14">
    <name type="scientific">Thioalkalivibrio versutus</name>
    <dbReference type="NCBI Taxonomy" id="106634"/>
    <lineage>
        <taxon>Bacteria</taxon>
        <taxon>Pseudomonadati</taxon>
        <taxon>Pseudomonadota</taxon>
        <taxon>Gammaproteobacteria</taxon>
        <taxon>Chromatiales</taxon>
        <taxon>Ectothiorhodospiraceae</taxon>
        <taxon>Thioalkalivibrio</taxon>
    </lineage>
</organism>
<comment type="subunit">
    <text evidence="10">Monomer.</text>
</comment>
<dbReference type="EC" id="2.4.1.18" evidence="10"/>
<evidence type="ECO:0000256" key="9">
    <source>
        <dbReference type="ARBA" id="ARBA00023277"/>
    </source>
</evidence>
<dbReference type="NCBIfam" id="NF003811">
    <property type="entry name" value="PRK05402.1"/>
    <property type="match status" value="1"/>
</dbReference>
<dbReference type="InterPro" id="IPR006407">
    <property type="entry name" value="GlgB"/>
</dbReference>
<dbReference type="SUPFAM" id="SSF51011">
    <property type="entry name" value="Glycosyl hydrolase domain"/>
    <property type="match status" value="1"/>
</dbReference>
<dbReference type="STRING" id="106634.TVD_05365"/>
<keyword evidence="9 10" id="KW-0119">Carbohydrate metabolism</keyword>
<dbReference type="PIRSF" id="PIRSF000463">
    <property type="entry name" value="GlgB"/>
    <property type="match status" value="1"/>
</dbReference>
<feature type="active site" description="Nucleophile" evidence="10 11">
    <location>
        <position position="352"/>
    </location>
</feature>
<dbReference type="EMBL" id="CP011367">
    <property type="protein sequence ID" value="AKJ94827.1"/>
    <property type="molecule type" value="Genomic_DNA"/>
</dbReference>
<evidence type="ECO:0000256" key="4">
    <source>
        <dbReference type="ARBA" id="ARBA00009000"/>
    </source>
</evidence>
<gene>
    <name evidence="10" type="primary">glgB</name>
    <name evidence="13" type="ORF">TVD_05365</name>
</gene>
<dbReference type="InterPro" id="IPR006047">
    <property type="entry name" value="GH13_cat_dom"/>
</dbReference>
<evidence type="ECO:0000256" key="11">
    <source>
        <dbReference type="PIRSR" id="PIRSR000463-1"/>
    </source>
</evidence>
<reference evidence="13 14" key="1">
    <citation type="submission" date="2015-04" db="EMBL/GenBank/DDBJ databases">
        <title>Complete Sequence for the Genome of the Thioalkalivibrio versutus D301.</title>
        <authorList>
            <person name="Mu T."/>
            <person name="Zhou J."/>
            <person name="Xu X."/>
        </authorList>
    </citation>
    <scope>NUCLEOTIDE SEQUENCE [LARGE SCALE GENOMIC DNA]</scope>
    <source>
        <strain evidence="13 14">D301</strain>
    </source>
</reference>
<feature type="active site" description="Proton donor" evidence="10">
    <location>
        <position position="405"/>
    </location>
</feature>
<dbReference type="Pfam" id="PF00128">
    <property type="entry name" value="Alpha-amylase"/>
    <property type="match status" value="1"/>
</dbReference>
<sequence>MAAPGFPGLFLWQGAGDELPEHPTLHWIPEGGTETLHHVDPWSFAPDLPDFDRHLFAEGRHWHAHRMLGAHPLTRDGVEGVRFAVWAPSAERVAVVGDFNRWDGRCHPMTVHPGSGIWELFIPGLATETLYKFEIRNREHGSLHLKTDPYARAYQMRPETAARIQPASDYTWHDDQWMRNRDPEAWKHRPMSIYEVHLGSWQRSPEGAWPDYRELAERLVPYARDMGFTHLELLPITEHPFDGSWGYQSTGFFAPTSRFGDADDFRYLVDQAHQAGLGVLLDWVPGHFPRDDFALARFDGTALYEHADPRIGEHRGWGTLIFNYSRPEVRNFLLSSALCWVEDFHLDGLRVDAVASMLYRDYDREGEDWLPNIHGGNENLEAIDFLRHLNETVQTSHPGVAMIAEESTAWPGVSRPPSMGGLGFTMKWNMGWMHDTLTYFGMDPIYRTHHHGQLTFGQLYAYSENFVLPFSHDEVVHGKRSLRGRMPGNEWEQHANLRLLYSWQWLYPGKKLLFMGQEFGQGPEWSEDRELDWYVLQYPMHQGLQNLVRDLNRVYREDPALHAREFEPDGFGWLDCDDAEHSTISFVRRDHQGRQVVVVLNLTPMERAAYPVPAPHAGRWRVTLNTDAEVYGGGSRGPAEAYAEPIERHGHPATLYLHLPPLAALLLEPVAD</sequence>
<dbReference type="Gene3D" id="2.60.40.10">
    <property type="entry name" value="Immunoglobulins"/>
    <property type="match status" value="1"/>
</dbReference>
<evidence type="ECO:0000256" key="3">
    <source>
        <dbReference type="ARBA" id="ARBA00004964"/>
    </source>
</evidence>
<feature type="domain" description="Glycosyl hydrolase family 13 catalytic" evidence="12">
    <location>
        <begin position="195"/>
        <end position="564"/>
    </location>
</feature>
<dbReference type="InterPro" id="IPR017853">
    <property type="entry name" value="GH"/>
</dbReference>
<dbReference type="CDD" id="cd02855">
    <property type="entry name" value="E_set_GBE_prok_N"/>
    <property type="match status" value="1"/>
</dbReference>
<dbReference type="InterPro" id="IPR004193">
    <property type="entry name" value="Glyco_hydro_13_N"/>
</dbReference>
<dbReference type="KEGG" id="tvr:TVD_05365"/>
<evidence type="ECO:0000256" key="8">
    <source>
        <dbReference type="ARBA" id="ARBA00023056"/>
    </source>
</evidence>
<dbReference type="GO" id="GO:0005978">
    <property type="term" value="P:glycogen biosynthetic process"/>
    <property type="evidence" value="ECO:0007669"/>
    <property type="project" value="UniProtKB-UniRule"/>
</dbReference>
<keyword evidence="6 10" id="KW-0328">Glycosyltransferase</keyword>
<dbReference type="Proteomes" id="UP000064201">
    <property type="component" value="Chromosome"/>
</dbReference>
<evidence type="ECO:0000256" key="10">
    <source>
        <dbReference type="HAMAP-Rule" id="MF_00685"/>
    </source>
</evidence>
<dbReference type="SUPFAM" id="SSF51445">
    <property type="entry name" value="(Trans)glycosidases"/>
    <property type="match status" value="1"/>
</dbReference>
<feature type="active site" description="Nucleophile" evidence="11">
    <location>
        <position position="405"/>
    </location>
</feature>
<keyword evidence="8 10" id="KW-0320">Glycogen biosynthesis</keyword>
<dbReference type="Pfam" id="PF02922">
    <property type="entry name" value="CBM_48"/>
    <property type="match status" value="1"/>
</dbReference>
<keyword evidence="7 10" id="KW-0808">Transferase</keyword>
<dbReference type="GO" id="GO:0005829">
    <property type="term" value="C:cytosol"/>
    <property type="evidence" value="ECO:0007669"/>
    <property type="project" value="TreeGrafter"/>
</dbReference>
<dbReference type="Pfam" id="PF02806">
    <property type="entry name" value="Alpha-amylase_C"/>
    <property type="match status" value="1"/>
</dbReference>
<comment type="catalytic activity">
    <reaction evidence="1 10">
        <text>Transfers a segment of a (1-&gt;4)-alpha-D-glucan chain to a primary hydroxy group in a similar glucan chain.</text>
        <dbReference type="EC" id="2.4.1.18"/>
    </reaction>
</comment>
<dbReference type="NCBIfam" id="NF008967">
    <property type="entry name" value="PRK12313.1"/>
    <property type="match status" value="1"/>
</dbReference>
<accession>A0A0G3G5Q1</accession>
<comment type="pathway">
    <text evidence="3 10">Glycan biosynthesis; glycogen biosynthesis.</text>
</comment>
<comment type="function">
    <text evidence="2 10">Catalyzes the formation of the alpha-1,6-glucosidic linkages in glycogen by scission of a 1,4-alpha-linked oligosaccharide from growing alpha-1,4-glucan chains and the subsequent attachment of the oligosaccharide to the alpha-1,6 position.</text>
</comment>
<dbReference type="HAMAP" id="MF_00685">
    <property type="entry name" value="GlgB"/>
    <property type="match status" value="1"/>
</dbReference>
<dbReference type="UniPathway" id="UPA00164"/>
<dbReference type="GO" id="GO:0043169">
    <property type="term" value="F:cation binding"/>
    <property type="evidence" value="ECO:0007669"/>
    <property type="project" value="InterPro"/>
</dbReference>
<dbReference type="AlphaFoldDB" id="A0A0G3G5Q1"/>
<dbReference type="InterPro" id="IPR013780">
    <property type="entry name" value="Glyco_hydro_b"/>
</dbReference>
<protein>
    <recommendedName>
        <fullName evidence="10">1,4-alpha-glucan branching enzyme GlgB</fullName>
        <ecNumber evidence="10">2.4.1.18</ecNumber>
    </recommendedName>
    <alternativeName>
        <fullName evidence="10">1,4-alpha-D-glucan:1,4-alpha-D-glucan 6-glucosyl-transferase</fullName>
    </alternativeName>
    <alternativeName>
        <fullName evidence="10">Alpha-(1-&gt;4)-glucan branching enzyme</fullName>
    </alternativeName>
    <alternativeName>
        <fullName evidence="10">Glycogen branching enzyme</fullName>
        <shortName evidence="10">BE</shortName>
    </alternativeName>
</protein>
<dbReference type="FunFam" id="2.60.40.10:FF:000169">
    <property type="entry name" value="1,4-alpha-glucan branching enzyme GlgB"/>
    <property type="match status" value="1"/>
</dbReference>
<proteinExistence type="inferred from homology"/>
<dbReference type="GO" id="GO:0004553">
    <property type="term" value="F:hydrolase activity, hydrolyzing O-glycosyl compounds"/>
    <property type="evidence" value="ECO:0007669"/>
    <property type="project" value="InterPro"/>
</dbReference>
<comment type="similarity">
    <text evidence="4 10">Belongs to the glycosyl hydrolase 13 family. GlgB subfamily.</text>
</comment>
<evidence type="ECO:0000313" key="13">
    <source>
        <dbReference type="EMBL" id="AKJ94827.1"/>
    </source>
</evidence>
<keyword evidence="14" id="KW-1185">Reference proteome</keyword>
<dbReference type="PANTHER" id="PTHR43651">
    <property type="entry name" value="1,4-ALPHA-GLUCAN-BRANCHING ENZYME"/>
    <property type="match status" value="1"/>
</dbReference>
<dbReference type="Gene3D" id="3.20.20.80">
    <property type="entry name" value="Glycosidases"/>
    <property type="match status" value="1"/>
</dbReference>
<dbReference type="PATRIC" id="fig|106634.4.peg.1097"/>
<dbReference type="InterPro" id="IPR013783">
    <property type="entry name" value="Ig-like_fold"/>
</dbReference>
<dbReference type="InterPro" id="IPR006048">
    <property type="entry name" value="A-amylase/branching_C"/>
</dbReference>
<evidence type="ECO:0000256" key="1">
    <source>
        <dbReference type="ARBA" id="ARBA00000826"/>
    </source>
</evidence>
<dbReference type="FunFam" id="2.60.40.1180:FF:000002">
    <property type="entry name" value="1,4-alpha-glucan branching enzyme GlgB"/>
    <property type="match status" value="1"/>
</dbReference>
<dbReference type="SMART" id="SM00642">
    <property type="entry name" value="Aamy"/>
    <property type="match status" value="1"/>
</dbReference>